<reference evidence="3 4" key="1">
    <citation type="journal article" date="2014" name="PLoS Genet.">
        <title>Phylogenetically driven sequencing of extremely halophilic archaea reveals strategies for static and dynamic osmo-response.</title>
        <authorList>
            <person name="Becker E.A."/>
            <person name="Seitzer P.M."/>
            <person name="Tritt A."/>
            <person name="Larsen D."/>
            <person name="Krusor M."/>
            <person name="Yao A.I."/>
            <person name="Wu D."/>
            <person name="Madern D."/>
            <person name="Eisen J.A."/>
            <person name="Darling A.E."/>
            <person name="Facciotti M.T."/>
        </authorList>
    </citation>
    <scope>NUCLEOTIDE SEQUENCE [LARGE SCALE GENOMIC DNA]</scope>
    <source>
        <strain evidence="3 4">SP2</strain>
    </source>
</reference>
<feature type="domain" description="Glycosyltransferase subfamily 4-like N-terminal" evidence="2">
    <location>
        <begin position="32"/>
        <end position="154"/>
    </location>
</feature>
<dbReference type="GO" id="GO:0016757">
    <property type="term" value="F:glycosyltransferase activity"/>
    <property type="evidence" value="ECO:0007669"/>
    <property type="project" value="InterPro"/>
</dbReference>
<feature type="domain" description="Glycosyl transferase family 1" evidence="1">
    <location>
        <begin position="208"/>
        <end position="293"/>
    </location>
</feature>
<dbReference type="PANTHER" id="PTHR12526:SF630">
    <property type="entry name" value="GLYCOSYLTRANSFERASE"/>
    <property type="match status" value="1"/>
</dbReference>
<dbReference type="InterPro" id="IPR028098">
    <property type="entry name" value="Glyco_trans_4-like_N"/>
</dbReference>
<dbReference type="PANTHER" id="PTHR12526">
    <property type="entry name" value="GLYCOSYLTRANSFERASE"/>
    <property type="match status" value="1"/>
</dbReference>
<dbReference type="SUPFAM" id="SSF53756">
    <property type="entry name" value="UDP-Glycosyltransferase/glycogen phosphorylase"/>
    <property type="match status" value="1"/>
</dbReference>
<dbReference type="Gene3D" id="3.40.50.2000">
    <property type="entry name" value="Glycogen Phosphorylase B"/>
    <property type="match status" value="2"/>
</dbReference>
<dbReference type="Pfam" id="PF13439">
    <property type="entry name" value="Glyco_transf_4"/>
    <property type="match status" value="1"/>
</dbReference>
<dbReference type="InterPro" id="IPR001296">
    <property type="entry name" value="Glyco_trans_1"/>
</dbReference>
<dbReference type="AlphaFoldDB" id="L9YJS8"/>
<gene>
    <name evidence="3" type="ORF">C490_00440</name>
</gene>
<name>L9YJS8_NATGS</name>
<dbReference type="Pfam" id="PF00534">
    <property type="entry name" value="Glycos_transf_1"/>
    <property type="match status" value="1"/>
</dbReference>
<dbReference type="Proteomes" id="UP000011613">
    <property type="component" value="Unassembled WGS sequence"/>
</dbReference>
<keyword evidence="3" id="KW-0808">Transferase</keyword>
<sequence length="333" mass="36559">MCSTTDRRHDGPMTVNVLVLTTYDESPFLNQQIVALESRGLSVDTLTVSGSVSAGESRGILDYLRFFPEVRREVRQGDYDLVHAHYGLTAPMALAQRAVPVVLTLWGTDLEGPGGPVSQFCAPRCAEVIVMTESMREELASDCTVLPFGIDLERFRPESTATAKARVGWELDEHHVLFPYPPERTVKNYPRAKRIVDAVDDRIDCSVRLQVVHGVDHEQVPTYMNAADALLLTSKHEGSPTAVKEALGCNLPIVATDVGDVSERLEGVDPSTVATSDDELVRGLEAVLERGERSNGRRAVRAVSQRQVVDRLLSVYGRAIDGRLTIERDPAAV</sequence>
<organism evidence="3 4">
    <name type="scientific">Natronobacterium gregoryi (strain ATCC 43098 / DSM 3393 / CCM 3738 / CIP 104747 / IAM 13177 / JCM 8860 / NBRC 102187 / NCIMB 2189 / SP2)</name>
    <dbReference type="NCBI Taxonomy" id="797304"/>
    <lineage>
        <taxon>Archaea</taxon>
        <taxon>Methanobacteriati</taxon>
        <taxon>Methanobacteriota</taxon>
        <taxon>Stenosarchaea group</taxon>
        <taxon>Halobacteria</taxon>
        <taxon>Halobacteriales</taxon>
        <taxon>Natrialbaceae</taxon>
        <taxon>Natronobacterium</taxon>
    </lineage>
</organism>
<evidence type="ECO:0000313" key="4">
    <source>
        <dbReference type="Proteomes" id="UP000011613"/>
    </source>
</evidence>
<protein>
    <submittedName>
        <fullName evidence="3">Group 1 glycosyl transferase</fullName>
    </submittedName>
</protein>
<dbReference type="EMBL" id="AOIC01000003">
    <property type="protein sequence ID" value="ELY74389.1"/>
    <property type="molecule type" value="Genomic_DNA"/>
</dbReference>
<evidence type="ECO:0000259" key="2">
    <source>
        <dbReference type="Pfam" id="PF13439"/>
    </source>
</evidence>
<evidence type="ECO:0000259" key="1">
    <source>
        <dbReference type="Pfam" id="PF00534"/>
    </source>
</evidence>
<comment type="caution">
    <text evidence="3">The sequence shown here is derived from an EMBL/GenBank/DDBJ whole genome shotgun (WGS) entry which is preliminary data.</text>
</comment>
<proteinExistence type="predicted"/>
<dbReference type="PATRIC" id="fig|797304.7.peg.94"/>
<evidence type="ECO:0000313" key="3">
    <source>
        <dbReference type="EMBL" id="ELY74389.1"/>
    </source>
</evidence>
<accession>L9YJS8</accession>